<keyword evidence="1" id="KW-0472">Membrane</keyword>
<evidence type="ECO:0000313" key="2">
    <source>
        <dbReference type="EMBL" id="MCA9308174.1"/>
    </source>
</evidence>
<reference evidence="2" key="2">
    <citation type="journal article" date="2021" name="Microbiome">
        <title>Successional dynamics and alternative stable states in a saline activated sludge microbial community over 9 years.</title>
        <authorList>
            <person name="Wang Y."/>
            <person name="Ye J."/>
            <person name="Ju F."/>
            <person name="Liu L."/>
            <person name="Boyd J.A."/>
            <person name="Deng Y."/>
            <person name="Parks D.H."/>
            <person name="Jiang X."/>
            <person name="Yin X."/>
            <person name="Woodcroft B.J."/>
            <person name="Tyson G.W."/>
            <person name="Hugenholtz P."/>
            <person name="Polz M.F."/>
            <person name="Zhang T."/>
        </authorList>
    </citation>
    <scope>NUCLEOTIDE SEQUENCE</scope>
    <source>
        <strain evidence="2">HKST-UBA79</strain>
    </source>
</reference>
<organism evidence="2 3">
    <name type="scientific">candidate division WWE3 bacterium</name>
    <dbReference type="NCBI Taxonomy" id="2053526"/>
    <lineage>
        <taxon>Bacteria</taxon>
        <taxon>Katanobacteria</taxon>
    </lineage>
</organism>
<dbReference type="Proteomes" id="UP000740557">
    <property type="component" value="Unassembled WGS sequence"/>
</dbReference>
<name>A0A955EB03_UNCKA</name>
<feature type="non-terminal residue" evidence="2">
    <location>
        <position position="112"/>
    </location>
</feature>
<protein>
    <submittedName>
        <fullName evidence="2">Uncharacterized protein</fullName>
    </submittedName>
</protein>
<sequence length="112" mass="13142">MNHRKELTPRQKIIIAFGMLLAIFALLYFGSPETRPSAPKPATTAEENLYKLKKVDRIAAEEDYMVMTEALLRKQVDPEAVPREYWAINMMWDDDLKPIPQIPKEKFEYWAE</sequence>
<evidence type="ECO:0000313" key="3">
    <source>
        <dbReference type="Proteomes" id="UP000740557"/>
    </source>
</evidence>
<feature type="transmembrane region" description="Helical" evidence="1">
    <location>
        <begin position="12"/>
        <end position="30"/>
    </location>
</feature>
<proteinExistence type="predicted"/>
<keyword evidence="1" id="KW-0812">Transmembrane</keyword>
<dbReference type="EMBL" id="JAGQNX010000044">
    <property type="protein sequence ID" value="MCA9308174.1"/>
    <property type="molecule type" value="Genomic_DNA"/>
</dbReference>
<gene>
    <name evidence="2" type="ORF">KC980_01560</name>
</gene>
<reference evidence="2" key="1">
    <citation type="submission" date="2020-04" db="EMBL/GenBank/DDBJ databases">
        <authorList>
            <person name="Zhang T."/>
        </authorList>
    </citation>
    <scope>NUCLEOTIDE SEQUENCE</scope>
    <source>
        <strain evidence="2">HKST-UBA79</strain>
    </source>
</reference>
<comment type="caution">
    <text evidence="2">The sequence shown here is derived from an EMBL/GenBank/DDBJ whole genome shotgun (WGS) entry which is preliminary data.</text>
</comment>
<evidence type="ECO:0000256" key="1">
    <source>
        <dbReference type="SAM" id="Phobius"/>
    </source>
</evidence>
<accession>A0A955EB03</accession>
<keyword evidence="1" id="KW-1133">Transmembrane helix</keyword>
<dbReference type="AlphaFoldDB" id="A0A955EB03"/>